<name>A0ACB6FLB7_9PLEO</name>
<sequence length="495" mass="54604">MPSIATTIWYAFVVAWGASLYQLFLKDLFAITFGVGRVIQSIDEFPEFSCSRLVHPRLEACEDIWLDDHERTLYAACAGTADRLAWNQAMKDVNVTGRRPGGSELIALDIDEPGVDGFYNLRGIKPIGHYRGATGNSDLDLLGFDAHVLDDNTIRFYMVNQRPPVGAFNNIIDASKSGANSTIEIFEMRTGQEQMRHVRTIFSNEIWTPNRVSALADGSGGFLVTNDHSVKVGLRRKLDYVIGGGNVAYCDGAGNCHTAYDGSEDDDAVPSTSSDEPMYKVYLKKALGYLPKSKLKFPNGLARGRDGFFYVPSAIDGQIRVLALQPDKTLRLVDTIHVGMPLDNISPDANGDIYAAGFPNLIQSGKGFDDPYNQSSPVTIWRIRKTVDVGKSGVRSVDYRVEKVLEDRDSKVLSGSTTVRHDVKTGRLFISGRSTIMVLESYENDVLTFDSCGTPFPCRLRTDEMSVYASATNIQVGHEERDSIYRSSSPATLDI</sequence>
<dbReference type="Proteomes" id="UP000293547">
    <property type="component" value="Unassembled WGS sequence"/>
</dbReference>
<gene>
    <name evidence="1" type="ORF">AG0111_0g6480</name>
</gene>
<keyword evidence="2" id="KW-1185">Reference proteome</keyword>
<organism evidence="1 2">
    <name type="scientific">Alternaria gaisen</name>
    <dbReference type="NCBI Taxonomy" id="167740"/>
    <lineage>
        <taxon>Eukaryota</taxon>
        <taxon>Fungi</taxon>
        <taxon>Dikarya</taxon>
        <taxon>Ascomycota</taxon>
        <taxon>Pezizomycotina</taxon>
        <taxon>Dothideomycetes</taxon>
        <taxon>Pleosporomycetidae</taxon>
        <taxon>Pleosporales</taxon>
        <taxon>Pleosporineae</taxon>
        <taxon>Pleosporaceae</taxon>
        <taxon>Alternaria</taxon>
        <taxon>Alternaria sect. Alternaria</taxon>
    </lineage>
</organism>
<comment type="caution">
    <text evidence="1">The sequence shown here is derived from an EMBL/GenBank/DDBJ whole genome shotgun (WGS) entry which is preliminary data.</text>
</comment>
<evidence type="ECO:0000313" key="2">
    <source>
        <dbReference type="Proteomes" id="UP000293547"/>
    </source>
</evidence>
<evidence type="ECO:0000313" key="1">
    <source>
        <dbReference type="EMBL" id="KAB2105191.1"/>
    </source>
</evidence>
<accession>A0ACB6FLB7</accession>
<protein>
    <submittedName>
        <fullName evidence="1">Uncharacterized protein</fullName>
    </submittedName>
</protein>
<dbReference type="EMBL" id="PDWZ02000006">
    <property type="protein sequence ID" value="KAB2105191.1"/>
    <property type="molecule type" value="Genomic_DNA"/>
</dbReference>
<reference evidence="1 2" key="1">
    <citation type="journal article" date="2019" name="bioRxiv">
        <title>Genomics, evolutionary history and diagnostics of the Alternaria alternata species group including apple and Asian pear pathotypes.</title>
        <authorList>
            <person name="Armitage A.D."/>
            <person name="Cockerton H.M."/>
            <person name="Sreenivasaprasad S."/>
            <person name="Woodhall J.W."/>
            <person name="Lane C.R."/>
            <person name="Harrison R.J."/>
            <person name="Clarkson J.P."/>
        </authorList>
    </citation>
    <scope>NUCLEOTIDE SEQUENCE [LARGE SCALE GENOMIC DNA]</scope>
    <source>
        <strain evidence="1 2">FERA 650</strain>
    </source>
</reference>
<proteinExistence type="predicted"/>